<protein>
    <submittedName>
        <fullName evidence="2">Extensin</fullName>
    </submittedName>
</protein>
<accession>A0A844ZLQ4</accession>
<proteinExistence type="predicted"/>
<dbReference type="AlphaFoldDB" id="A0A844ZLQ4"/>
<gene>
    <name evidence="2" type="ORF">GRI32_04365</name>
</gene>
<dbReference type="Pfam" id="PF06904">
    <property type="entry name" value="Extensin-like_C"/>
    <property type="match status" value="1"/>
</dbReference>
<feature type="domain" description="Extensin-like C-terminal" evidence="1">
    <location>
        <begin position="49"/>
        <end position="226"/>
    </location>
</feature>
<name>A0A844ZLQ4_9SPHN</name>
<dbReference type="RefSeq" id="WP_160589907.1">
    <property type="nucleotide sequence ID" value="NZ_BAAAFP010000002.1"/>
</dbReference>
<evidence type="ECO:0000259" key="1">
    <source>
        <dbReference type="Pfam" id="PF06904"/>
    </source>
</evidence>
<dbReference type="EMBL" id="WTYY01000002">
    <property type="protein sequence ID" value="MXO87970.1"/>
    <property type="molecule type" value="Genomic_DNA"/>
</dbReference>
<evidence type="ECO:0000313" key="3">
    <source>
        <dbReference type="Proteomes" id="UP000435243"/>
    </source>
</evidence>
<dbReference type="Proteomes" id="UP000435243">
    <property type="component" value="Unassembled WGS sequence"/>
</dbReference>
<reference evidence="2 3" key="1">
    <citation type="submission" date="2019-12" db="EMBL/GenBank/DDBJ databases">
        <title>Genomic-based taxomic classification of the family Erythrobacteraceae.</title>
        <authorList>
            <person name="Xu L."/>
        </authorList>
    </citation>
    <scope>NUCLEOTIDE SEQUENCE [LARGE SCALE GENOMIC DNA]</scope>
    <source>
        <strain evidence="2 3">JCM 16339</strain>
    </source>
</reference>
<evidence type="ECO:0000313" key="2">
    <source>
        <dbReference type="EMBL" id="MXO87970.1"/>
    </source>
</evidence>
<keyword evidence="3" id="KW-1185">Reference proteome</keyword>
<dbReference type="InterPro" id="IPR009683">
    <property type="entry name" value="Extensin-like_C"/>
</dbReference>
<sequence>MTRFAIIAMSAALLSGCSVVPESRGQQRAAPRAQQSVTVATAARPQESQCLTRLGQAGVQFSPLPDRYTGEGCSNIGTVQLTALRSDITTMAVSNIGPVQCDVGNVFASWARFGVDRAARQLLGSPLQRIETMGSYSCRNVAGSARRSAHATAGAIDVAAFILADGRRISVADDWNNGSSAEREFLRVVQGSACRRFATVLGPEYNAAHRDHFHVEGVMEGSSFCR</sequence>
<organism evidence="2 3">
    <name type="scientific">Alteraurantiacibacter aestuarii</name>
    <dbReference type="NCBI Taxonomy" id="650004"/>
    <lineage>
        <taxon>Bacteria</taxon>
        <taxon>Pseudomonadati</taxon>
        <taxon>Pseudomonadota</taxon>
        <taxon>Alphaproteobacteria</taxon>
        <taxon>Sphingomonadales</taxon>
        <taxon>Erythrobacteraceae</taxon>
        <taxon>Alteraurantiacibacter</taxon>
    </lineage>
</organism>
<dbReference type="OrthoDB" id="9809788at2"/>
<comment type="caution">
    <text evidence="2">The sequence shown here is derived from an EMBL/GenBank/DDBJ whole genome shotgun (WGS) entry which is preliminary data.</text>
</comment>
<dbReference type="PROSITE" id="PS51257">
    <property type="entry name" value="PROKAR_LIPOPROTEIN"/>
    <property type="match status" value="1"/>
</dbReference>